<reference evidence="2 4" key="2">
    <citation type="submission" date="2020-09" db="EMBL/GenBank/DDBJ databases">
        <title>The genome sequence of type strain Labrenzia polysiphoniae KACC 19711.</title>
        <authorList>
            <person name="Liu Y."/>
        </authorList>
    </citation>
    <scope>NUCLEOTIDE SEQUENCE [LARGE SCALE GENOMIC DNA]</scope>
    <source>
        <strain evidence="2 4">KACC 19711</strain>
    </source>
</reference>
<evidence type="ECO:0000313" key="4">
    <source>
        <dbReference type="Proteomes" id="UP000615687"/>
    </source>
</evidence>
<proteinExistence type="predicted"/>
<evidence type="ECO:0000313" key="5">
    <source>
        <dbReference type="Proteomes" id="UP000705379"/>
    </source>
</evidence>
<dbReference type="Proteomes" id="UP000705379">
    <property type="component" value="Unassembled WGS sequence"/>
</dbReference>
<sequence length="68" mass="7639">MFAQDELKELFREIDQSTDRALDSLYEVRDSAKVESLPSTGILSIVQFGFLVSLISLVGFWIIRSGLS</sequence>
<name>A0A944CAJ6_9HYPH</name>
<protein>
    <submittedName>
        <fullName evidence="3">Uncharacterized protein</fullName>
    </submittedName>
</protein>
<keyword evidence="1" id="KW-0472">Membrane</keyword>
<accession>A0A944CAJ6</accession>
<keyword evidence="1" id="KW-1133">Transmembrane helix</keyword>
<evidence type="ECO:0000313" key="2">
    <source>
        <dbReference type="EMBL" id="MBD8875632.1"/>
    </source>
</evidence>
<reference evidence="3" key="3">
    <citation type="journal article" date="2021" name="Microorganisms">
        <title>Bacterial Dimethylsulfoniopropionate Biosynthesis in the East China Sea.</title>
        <authorList>
            <person name="Liu J."/>
            <person name="Zhang Y."/>
            <person name="Liu J."/>
            <person name="Zhong H."/>
            <person name="Williams B.T."/>
            <person name="Zheng Y."/>
            <person name="Curson A.R.J."/>
            <person name="Sun C."/>
            <person name="Sun H."/>
            <person name="Song D."/>
            <person name="Wagner Mackenzie B."/>
            <person name="Bermejo Martinez A."/>
            <person name="Todd J.D."/>
            <person name="Zhang X.H."/>
        </authorList>
    </citation>
    <scope>NUCLEOTIDE SEQUENCE</scope>
    <source>
        <strain evidence="3">AESS21</strain>
    </source>
</reference>
<reference evidence="3" key="1">
    <citation type="submission" date="2018-08" db="EMBL/GenBank/DDBJ databases">
        <authorList>
            <person name="Jin W."/>
            <person name="Wang H."/>
            <person name="Yang Y."/>
            <person name="Li M."/>
            <person name="Liu J."/>
        </authorList>
    </citation>
    <scope>NUCLEOTIDE SEQUENCE</scope>
    <source>
        <strain evidence="3">AESS21</strain>
    </source>
</reference>
<evidence type="ECO:0000313" key="3">
    <source>
        <dbReference type="EMBL" id="MBS8259796.1"/>
    </source>
</evidence>
<keyword evidence="4" id="KW-1185">Reference proteome</keyword>
<comment type="caution">
    <text evidence="3">The sequence shown here is derived from an EMBL/GenBank/DDBJ whole genome shotgun (WGS) entry which is preliminary data.</text>
</comment>
<dbReference type="Proteomes" id="UP000615687">
    <property type="component" value="Unassembled WGS sequence"/>
</dbReference>
<dbReference type="AlphaFoldDB" id="A0A944CAJ6"/>
<evidence type="ECO:0000256" key="1">
    <source>
        <dbReference type="SAM" id="Phobius"/>
    </source>
</evidence>
<dbReference type="EMBL" id="JACYXJ010000002">
    <property type="protein sequence ID" value="MBD8875632.1"/>
    <property type="molecule type" value="Genomic_DNA"/>
</dbReference>
<dbReference type="RefSeq" id="WP_192107899.1">
    <property type="nucleotide sequence ID" value="NZ_JACYXJ010000002.1"/>
</dbReference>
<keyword evidence="1" id="KW-0812">Transmembrane</keyword>
<dbReference type="EMBL" id="QTKU01000001">
    <property type="protein sequence ID" value="MBS8259796.1"/>
    <property type="molecule type" value="Genomic_DNA"/>
</dbReference>
<feature type="transmembrane region" description="Helical" evidence="1">
    <location>
        <begin position="42"/>
        <end position="63"/>
    </location>
</feature>
<organism evidence="3 5">
    <name type="scientific">Roseibium polysiphoniae</name>
    <dbReference type="NCBI Taxonomy" id="2571221"/>
    <lineage>
        <taxon>Bacteria</taxon>
        <taxon>Pseudomonadati</taxon>
        <taxon>Pseudomonadota</taxon>
        <taxon>Alphaproteobacteria</taxon>
        <taxon>Hyphomicrobiales</taxon>
        <taxon>Stappiaceae</taxon>
        <taxon>Roseibium</taxon>
    </lineage>
</organism>
<gene>
    <name evidence="3" type="ORF">DYI23_06160</name>
    <name evidence="2" type="ORF">IG617_04935</name>
</gene>